<dbReference type="PANTHER" id="PTHR43591:SF24">
    <property type="entry name" value="2-METHOXY-6-POLYPRENYL-1,4-BENZOQUINOL METHYLASE, MITOCHONDRIAL"/>
    <property type="match status" value="1"/>
</dbReference>
<keyword evidence="2" id="KW-0830">Ubiquinone</keyword>
<sequence length="272" mass="29895">MDSARHDSRFDGSVPQLYEQYMVPLIFEPYAAVLAARVVARAPTRVLEVAAGTGVLTRRLARDLPAHVSIVATDLHRPMLDQAAATGTPRPVEWAQADAQHLPFPDATFDLVVCQFGVMFFPDRARAFAEARRVLRPGGQLLFSVWDRLERNEFAHEVQQAMNDVFPEDPPQFMARVPHGYHDLAIIARDLAGGGFEREPEFVTVSESSHADSPRWPAVAFCQGTPLRGEIEARGPGCLVEATDAATAALTRRFGPGPLQGWMQAVLVSATR</sequence>
<dbReference type="RefSeq" id="WP_189069652.1">
    <property type="nucleotide sequence ID" value="NZ_BMPE01000009.1"/>
</dbReference>
<gene>
    <name evidence="2" type="primary">ubiE</name>
    <name evidence="2" type="ORF">GCM10010844_28350</name>
</gene>
<keyword evidence="2" id="KW-0808">Transferase</keyword>
<dbReference type="InterPro" id="IPR029063">
    <property type="entry name" value="SAM-dependent_MTases_sf"/>
</dbReference>
<dbReference type="Proteomes" id="UP000604341">
    <property type="component" value="Unassembled WGS sequence"/>
</dbReference>
<dbReference type="CDD" id="cd02440">
    <property type="entry name" value="AdoMet_MTases"/>
    <property type="match status" value="1"/>
</dbReference>
<comment type="caution">
    <text evidence="2">The sequence shown here is derived from an EMBL/GenBank/DDBJ whole genome shotgun (WGS) entry which is preliminary data.</text>
</comment>
<dbReference type="GO" id="GO:0008168">
    <property type="term" value="F:methyltransferase activity"/>
    <property type="evidence" value="ECO:0007669"/>
    <property type="project" value="UniProtKB-KW"/>
</dbReference>
<evidence type="ECO:0000313" key="3">
    <source>
        <dbReference type="Proteomes" id="UP000604341"/>
    </source>
</evidence>
<accession>A0ABQ2FKT7</accession>
<name>A0ABQ2FKT7_9DEIO</name>
<protein>
    <submittedName>
        <fullName evidence="2">Ubiquinone/menaquinone biosynthesis methyltransferase</fullName>
    </submittedName>
</protein>
<reference evidence="3" key="1">
    <citation type="journal article" date="2019" name="Int. J. Syst. Evol. Microbiol.">
        <title>The Global Catalogue of Microorganisms (GCM) 10K type strain sequencing project: providing services to taxonomists for standard genome sequencing and annotation.</title>
        <authorList>
            <consortium name="The Broad Institute Genomics Platform"/>
            <consortium name="The Broad Institute Genome Sequencing Center for Infectious Disease"/>
            <person name="Wu L."/>
            <person name="Ma J."/>
        </authorList>
    </citation>
    <scope>NUCLEOTIDE SEQUENCE [LARGE SCALE GENOMIC DNA]</scope>
    <source>
        <strain evidence="3">JCM 19173</strain>
    </source>
</reference>
<organism evidence="2 3">
    <name type="scientific">Deinococcus radiotolerans</name>
    <dbReference type="NCBI Taxonomy" id="1309407"/>
    <lineage>
        <taxon>Bacteria</taxon>
        <taxon>Thermotogati</taxon>
        <taxon>Deinococcota</taxon>
        <taxon>Deinococci</taxon>
        <taxon>Deinococcales</taxon>
        <taxon>Deinococcaceae</taxon>
        <taxon>Deinococcus</taxon>
    </lineage>
</organism>
<dbReference type="EMBL" id="BMPE01000009">
    <property type="protein sequence ID" value="GGL07961.1"/>
    <property type="molecule type" value="Genomic_DNA"/>
</dbReference>
<keyword evidence="2" id="KW-0489">Methyltransferase</keyword>
<proteinExistence type="predicted"/>
<dbReference type="Pfam" id="PF08241">
    <property type="entry name" value="Methyltransf_11"/>
    <property type="match status" value="1"/>
</dbReference>
<dbReference type="InterPro" id="IPR013216">
    <property type="entry name" value="Methyltransf_11"/>
</dbReference>
<feature type="domain" description="Methyltransferase type 11" evidence="1">
    <location>
        <begin position="47"/>
        <end position="143"/>
    </location>
</feature>
<evidence type="ECO:0000313" key="2">
    <source>
        <dbReference type="EMBL" id="GGL07961.1"/>
    </source>
</evidence>
<dbReference type="PANTHER" id="PTHR43591">
    <property type="entry name" value="METHYLTRANSFERASE"/>
    <property type="match status" value="1"/>
</dbReference>
<evidence type="ECO:0000259" key="1">
    <source>
        <dbReference type="Pfam" id="PF08241"/>
    </source>
</evidence>
<dbReference type="GO" id="GO:0032259">
    <property type="term" value="P:methylation"/>
    <property type="evidence" value="ECO:0007669"/>
    <property type="project" value="UniProtKB-KW"/>
</dbReference>
<dbReference type="SUPFAM" id="SSF53335">
    <property type="entry name" value="S-adenosyl-L-methionine-dependent methyltransferases"/>
    <property type="match status" value="1"/>
</dbReference>
<dbReference type="Gene3D" id="3.40.50.150">
    <property type="entry name" value="Vaccinia Virus protein VP39"/>
    <property type="match status" value="1"/>
</dbReference>
<keyword evidence="3" id="KW-1185">Reference proteome</keyword>